<feature type="region of interest" description="Disordered" evidence="1">
    <location>
        <begin position="99"/>
        <end position="135"/>
    </location>
</feature>
<keyword evidence="2" id="KW-1133">Transmembrane helix</keyword>
<gene>
    <name evidence="3" type="ORF">SOL01_18180</name>
</gene>
<dbReference type="EMBL" id="BJYQ01000116">
    <property type="protein sequence ID" value="GEN97944.1"/>
    <property type="molecule type" value="Genomic_DNA"/>
</dbReference>
<dbReference type="Proteomes" id="UP000321868">
    <property type="component" value="Unassembled WGS sequence"/>
</dbReference>
<comment type="caution">
    <text evidence="3">The sequence shown here is derived from an EMBL/GenBank/DDBJ whole genome shotgun (WGS) entry which is preliminary data.</text>
</comment>
<feature type="transmembrane region" description="Helical" evidence="2">
    <location>
        <begin position="12"/>
        <end position="29"/>
    </location>
</feature>
<accession>A0A512AE11</accession>
<dbReference type="NCBIfam" id="NF041014">
    <property type="entry name" value="pilin_ComGG_2"/>
    <property type="match status" value="1"/>
</dbReference>
<dbReference type="OrthoDB" id="2237524at2"/>
<evidence type="ECO:0000313" key="4">
    <source>
        <dbReference type="Proteomes" id="UP000321868"/>
    </source>
</evidence>
<evidence type="ECO:0008006" key="5">
    <source>
        <dbReference type="Google" id="ProtNLM"/>
    </source>
</evidence>
<name>A0A512AE11_STRCR</name>
<dbReference type="AlphaFoldDB" id="A0A512AE11"/>
<keyword evidence="2" id="KW-0812">Transmembrane</keyword>
<proteinExistence type="predicted"/>
<keyword evidence="2" id="KW-0472">Membrane</keyword>
<sequence>MSKIKVKAGILLYALFMAAVFSLLLQFYLNRQVTNQRLFQANRERAEAYALAVLTKETVTEESGQLTFDKGSTHYRRQGNILEVSSQLANQKSYSFYFESKKEPEKKAKDAKDGKDSKNAKESKEPSPSTDKRSN</sequence>
<evidence type="ECO:0000256" key="1">
    <source>
        <dbReference type="SAM" id="MobiDB-lite"/>
    </source>
</evidence>
<dbReference type="RefSeq" id="WP_015605915.1">
    <property type="nucleotide sequence ID" value="NZ_BJYQ01000116.1"/>
</dbReference>
<organism evidence="3 4">
    <name type="scientific">Streptococcus cristatus</name>
    <dbReference type="NCBI Taxonomy" id="45634"/>
    <lineage>
        <taxon>Bacteria</taxon>
        <taxon>Bacillati</taxon>
        <taxon>Bacillota</taxon>
        <taxon>Bacilli</taxon>
        <taxon>Lactobacillales</taxon>
        <taxon>Streptococcaceae</taxon>
        <taxon>Streptococcus</taxon>
    </lineage>
</organism>
<evidence type="ECO:0000313" key="3">
    <source>
        <dbReference type="EMBL" id="GEN97944.1"/>
    </source>
</evidence>
<dbReference type="InterPro" id="IPR047665">
    <property type="entry name" value="ComGG_streptococcus-type"/>
</dbReference>
<protein>
    <recommendedName>
        <fullName evidence="5">Late competence protein ComGG</fullName>
    </recommendedName>
</protein>
<evidence type="ECO:0000256" key="2">
    <source>
        <dbReference type="SAM" id="Phobius"/>
    </source>
</evidence>
<reference evidence="3 4" key="1">
    <citation type="submission" date="2019-07" db="EMBL/GenBank/DDBJ databases">
        <title>Whole genome shotgun sequence of Streptococcus oligofermentans NBRC 106105.</title>
        <authorList>
            <person name="Hosoyama A."/>
            <person name="Uohara A."/>
            <person name="Ohji S."/>
            <person name="Ichikawa N."/>
        </authorList>
    </citation>
    <scope>NUCLEOTIDE SEQUENCE [LARGE SCALE GENOMIC DNA]</scope>
    <source>
        <strain evidence="3 4">NBRC 106105</strain>
    </source>
</reference>